<protein>
    <recommendedName>
        <fullName evidence="3">C3H1-type domain-containing protein</fullName>
    </recommendedName>
</protein>
<feature type="region of interest" description="Disordered" evidence="2">
    <location>
        <begin position="1663"/>
        <end position="1689"/>
    </location>
</feature>
<feature type="domain" description="C3H1-type" evidence="3">
    <location>
        <begin position="1882"/>
        <end position="1909"/>
    </location>
</feature>
<keyword evidence="1" id="KW-0862">Zinc</keyword>
<evidence type="ECO:0000313" key="4">
    <source>
        <dbReference type="EMBL" id="CAD2222142.1"/>
    </source>
</evidence>
<evidence type="ECO:0000256" key="2">
    <source>
        <dbReference type="SAM" id="MobiDB-lite"/>
    </source>
</evidence>
<feature type="zinc finger region" description="C3H1-type" evidence="1">
    <location>
        <begin position="1882"/>
        <end position="1909"/>
    </location>
</feature>
<feature type="compositionally biased region" description="Polar residues" evidence="2">
    <location>
        <begin position="1266"/>
        <end position="1277"/>
    </location>
</feature>
<feature type="region of interest" description="Disordered" evidence="2">
    <location>
        <begin position="2065"/>
        <end position="2117"/>
    </location>
</feature>
<proteinExistence type="predicted"/>
<feature type="region of interest" description="Disordered" evidence="2">
    <location>
        <begin position="1954"/>
        <end position="1992"/>
    </location>
</feature>
<gene>
    <name evidence="4" type="ORF">ADEAN_000968100</name>
</gene>
<evidence type="ECO:0000313" key="5">
    <source>
        <dbReference type="Proteomes" id="UP000515908"/>
    </source>
</evidence>
<feature type="compositionally biased region" description="Basic and acidic residues" evidence="2">
    <location>
        <begin position="1294"/>
        <end position="1304"/>
    </location>
</feature>
<feature type="compositionally biased region" description="Acidic residues" evidence="2">
    <location>
        <begin position="1957"/>
        <end position="1968"/>
    </location>
</feature>
<feature type="region of interest" description="Disordered" evidence="2">
    <location>
        <begin position="1256"/>
        <end position="1309"/>
    </location>
</feature>
<dbReference type="InterPro" id="IPR000571">
    <property type="entry name" value="Znf_CCCH"/>
</dbReference>
<accession>A0A7G2CV16</accession>
<keyword evidence="5" id="KW-1185">Reference proteome</keyword>
<reference evidence="4 5" key="1">
    <citation type="submission" date="2020-08" db="EMBL/GenBank/DDBJ databases">
        <authorList>
            <person name="Newling K."/>
            <person name="Davey J."/>
            <person name="Forrester S."/>
        </authorList>
    </citation>
    <scope>NUCLEOTIDE SEQUENCE [LARGE SCALE GENOMIC DNA]</scope>
    <source>
        <strain evidence="5">Crithidia deanei Carvalho (ATCC PRA-265)</strain>
    </source>
</reference>
<evidence type="ECO:0000256" key="1">
    <source>
        <dbReference type="PROSITE-ProRule" id="PRU00723"/>
    </source>
</evidence>
<name>A0A7G2CV16_9TRYP</name>
<dbReference type="GO" id="GO:0008270">
    <property type="term" value="F:zinc ion binding"/>
    <property type="evidence" value="ECO:0007669"/>
    <property type="project" value="UniProtKB-KW"/>
</dbReference>
<dbReference type="PROSITE" id="PS50103">
    <property type="entry name" value="ZF_C3H1"/>
    <property type="match status" value="1"/>
</dbReference>
<feature type="region of interest" description="Disordered" evidence="2">
    <location>
        <begin position="1190"/>
        <end position="1210"/>
    </location>
</feature>
<organism evidence="4 5">
    <name type="scientific">Angomonas deanei</name>
    <dbReference type="NCBI Taxonomy" id="59799"/>
    <lineage>
        <taxon>Eukaryota</taxon>
        <taxon>Discoba</taxon>
        <taxon>Euglenozoa</taxon>
        <taxon>Kinetoplastea</taxon>
        <taxon>Metakinetoplastina</taxon>
        <taxon>Trypanosomatida</taxon>
        <taxon>Trypanosomatidae</taxon>
        <taxon>Strigomonadinae</taxon>
        <taxon>Angomonas</taxon>
    </lineage>
</organism>
<feature type="compositionally biased region" description="Basic and acidic residues" evidence="2">
    <location>
        <begin position="1969"/>
        <end position="1986"/>
    </location>
</feature>
<evidence type="ECO:0000259" key="3">
    <source>
        <dbReference type="PROSITE" id="PS50103"/>
    </source>
</evidence>
<keyword evidence="1" id="KW-0479">Metal-binding</keyword>
<dbReference type="VEuPathDB" id="TriTrypDB:ADEAN_000968100"/>
<sequence length="2117" mass="239127">MDTMTALTQLIQEAQERSELTRALHGTFDFSGDDANFLFSSSRTTPATTPLPVCFSDSVRYYYSLLNDPTVPLEEAPYIFEDMLRDPALFSRVEYSPMSSFSDMLRDTASKWWFLCARKILQRATENSANPSKQDEEPTDCVERGKLNQDYHNIRSVLLLVLALLRPYSSMSLKYAPVTSCTSRLMLCRDPSITYIGLILNSSQPTLAAKVLRGMPVQQLIALSWRNEVTLLQLVTAMWTRYKRQKRVLVQLVRQLEDGESLLQEEAAIEEEEVMEEVTPSLSVLSTDPYQYLPKEKLKVEPKNGSSGESEIDLTLVCRVCLESMNEYRQDLTMLLWWARCRLLSYAQLPGTMQEEVLVETDFFYDIIHCKDIFKEILKEKDCVQRKKMNRVMENYQKARKQGSAGYSDVENTSLALVQAALQAYDDTYASLVGTIADTSFTWRRDKLLRRENGSRQSQANAFWSIIHTTVPHNDRFLRENFTSYESFWQFSLIVDYHITHVVSAVFRTTAGETSSILAQMLHLLKTRPEYYPHTILKVVGVYDLELSTIAFTMGLAPIAIELFYRYAPQMPLPPPKKELLEMSPAVEEEEEIQEEETVQTESEPHIVEGVTFIENEEEEAAIAEEISEASSDDDSFSLVLSPKSDEELRDEVRESSEVSTLTLEAYDTLVTVLLLFQTAIERGETSVNPLTFLLAPEGSPDKPDVITLLHAFMLQTRYPYLAAISTMGLAACAHHNISDMVPAYVERGIIESVFRILARPLSTRLYRELAEKEKAGLENDYTTLTEREAFYNSVLVKLMIPTLIQALTVHHMTHRAFRLHNRTCLSSIASAMRAVPDCFVLQKANEEYASRWFCHYVPPFGRDVNEIKQSPLEAFRHPQFAAAMERREKNTLVLSSKIRKLLTEEIRPLLVSSFRELQHIFTGFNEMAADVFSIHLARFSAGLRIKNDYDQWSDSSANTLLTRNEEDDAPDTTMTEGAAGSALQRTTIDTIAATYTMFNFFMFLEVPDGGRVQLGRGPEWEGVCTSLSEFVLEIVNLCPVASNGRDGSFDCSFLEIDSRVTLGLDGRRMEPNPIPDVYFPAVCALLHSGSLALFIQQSRRLCPSPLRSSYLLDGLSGFVVNIIQNLDPTTRALTEDQAAVLLPILEMLERLCRPNRIHKSILPSKSLYTLSGVFVQLFIMARYQEKNGQEAAEEEEEPDRAGRDVSQPGVTVVRTTIRVTETGEVQQTVGVVPRDAEFVRLPRPGGDMEDDVEEVDAMEREENNRSPSIDRSNNQNDENDRQANNADAPGASPDKKKGPEKQKSPFLTRNTDHLSLFFERLTKALWYNGKDRSRRSMVPSNNQMPGGCSVFIGAELLISQCERQMQQIMKKLEAPFEKYFNAPNSDELLSSDEKIEAIRRTILLEHLDIDLLKQISTRMIVVDTSQCLRSRDVKNLDNKMLYIIKRAEFISRLLYYKEDPQTKDKGKTNGNGDGTTENSINNLPGASENEKKKSEIGENEDTNVVSTDEKTEEEYKYRKQRAATALARIFYSMIHSPVEPNQRGMPPSFHSMRVMAPLLCITFNLWDHLEGFPRSRTMYMSAIQQITRRRGALLQISAPRRNVPAVERNNPRDLFPFLAVAQPHNRMMRHRFEEERDPERNMGARFDILPFFGDDVDLATEFTNNNDSSSPSTPPPEAPPVAPPAENVDENTKTLRDLFNVTANKYQSDKFDQLSDSYLDWIIQFSCNQYVNLESFSPEVQAGERRNCTAILHAVVKGEREDDRDSDPLSASGAAALTKMFSLVLKDTVVHYPLLDHLSVILSQKSQSMLLNVLANTPLPMAVVEKVLEAMEQVQSAAGEEDKKTKKKVRAMRATLYNFLLCFTAVSGHFGNIKQTTESTAEGHNQCKYFMEGYCRDGHQCPGVHVVAEHDLLEGMSGLFSKPADFKMRVTSVVKKLNDLLEVLRSLGYETKDGEDTVEDNNLDSNDDEKVGTTGEDAKEKESKKGPLPTLDPIRLVQSTISPSFTLLPPEPLQRVLEAIMADLLNTEEGSLIKEDASPTEGGPTERIAAAFPKSNCINWSWRKGRYTGPRPRPQPKGADHTSAASFTVHPRVCAADAAGGRHRKGVTLGHTEEHD</sequence>
<feature type="compositionally biased region" description="Pro residues" evidence="2">
    <location>
        <begin position="1673"/>
        <end position="1684"/>
    </location>
</feature>
<feature type="region of interest" description="Disordered" evidence="2">
    <location>
        <begin position="1461"/>
        <end position="1514"/>
    </location>
</feature>
<keyword evidence="1" id="KW-0863">Zinc-finger</keyword>
<dbReference type="Proteomes" id="UP000515908">
    <property type="component" value="Chromosome 24"/>
</dbReference>
<dbReference type="EMBL" id="LR877168">
    <property type="protein sequence ID" value="CAD2222142.1"/>
    <property type="molecule type" value="Genomic_DNA"/>
</dbReference>